<evidence type="ECO:0000313" key="2">
    <source>
        <dbReference type="Proteomes" id="UP000054928"/>
    </source>
</evidence>
<dbReference type="RefSeq" id="XP_024576544.1">
    <property type="nucleotide sequence ID" value="XM_024725805.1"/>
</dbReference>
<proteinExistence type="predicted"/>
<dbReference type="GeneID" id="36405442"/>
<dbReference type="EMBL" id="CCYD01000468">
    <property type="protein sequence ID" value="CEG40175.1"/>
    <property type="molecule type" value="Genomic_DNA"/>
</dbReference>
<dbReference type="Proteomes" id="UP000054928">
    <property type="component" value="Unassembled WGS sequence"/>
</dbReference>
<evidence type="ECO:0000313" key="1">
    <source>
        <dbReference type="EMBL" id="CEG40175.1"/>
    </source>
</evidence>
<dbReference type="AlphaFoldDB" id="A0A0P1AG87"/>
<keyword evidence="2" id="KW-1185">Reference proteome</keyword>
<name>A0A0P1AG87_PLAHL</name>
<sequence>MKFHPLPFFISQGSTNFERTRGSRPYGFLREVLAVCNQSVAATSLGLNQHFRFNFSAKIRVILCLNWCSLRYALSA</sequence>
<reference evidence="2" key="1">
    <citation type="submission" date="2014-09" db="EMBL/GenBank/DDBJ databases">
        <authorList>
            <person name="Sharma Rahul"/>
            <person name="Thines Marco"/>
        </authorList>
    </citation>
    <scope>NUCLEOTIDE SEQUENCE [LARGE SCALE GENOMIC DNA]</scope>
</reference>
<organism evidence="1 2">
    <name type="scientific">Plasmopara halstedii</name>
    <name type="common">Downy mildew of sunflower</name>
    <dbReference type="NCBI Taxonomy" id="4781"/>
    <lineage>
        <taxon>Eukaryota</taxon>
        <taxon>Sar</taxon>
        <taxon>Stramenopiles</taxon>
        <taxon>Oomycota</taxon>
        <taxon>Peronosporomycetes</taxon>
        <taxon>Peronosporales</taxon>
        <taxon>Peronosporaceae</taxon>
        <taxon>Plasmopara</taxon>
    </lineage>
</organism>
<protein>
    <submittedName>
        <fullName evidence="1">Uncharacterized protein</fullName>
    </submittedName>
</protein>
<accession>A0A0P1AG87</accession>